<name>A0A1N6JRX2_9GAMM</name>
<dbReference type="AlphaFoldDB" id="A0A1N6JRX2"/>
<protein>
    <submittedName>
        <fullName evidence="6">Transcriptional regulator, TetR family</fullName>
    </submittedName>
</protein>
<keyword evidence="2 4" id="KW-0238">DNA-binding</keyword>
<accession>A0A1N6JRX2</accession>
<dbReference type="InterPro" id="IPR009057">
    <property type="entry name" value="Homeodomain-like_sf"/>
</dbReference>
<dbReference type="PRINTS" id="PR00455">
    <property type="entry name" value="HTHTETR"/>
</dbReference>
<dbReference type="Pfam" id="PF16925">
    <property type="entry name" value="TetR_C_13"/>
    <property type="match status" value="1"/>
</dbReference>
<evidence type="ECO:0000256" key="4">
    <source>
        <dbReference type="PROSITE-ProRule" id="PRU00335"/>
    </source>
</evidence>
<dbReference type="PANTHER" id="PTHR47506">
    <property type="entry name" value="TRANSCRIPTIONAL REGULATORY PROTEIN"/>
    <property type="match status" value="1"/>
</dbReference>
<feature type="DNA-binding region" description="H-T-H motif" evidence="4">
    <location>
        <begin position="67"/>
        <end position="86"/>
    </location>
</feature>
<dbReference type="GO" id="GO:0003677">
    <property type="term" value="F:DNA binding"/>
    <property type="evidence" value="ECO:0007669"/>
    <property type="project" value="UniProtKB-UniRule"/>
</dbReference>
<dbReference type="Gene3D" id="1.10.357.10">
    <property type="entry name" value="Tetracycline Repressor, domain 2"/>
    <property type="match status" value="1"/>
</dbReference>
<dbReference type="InterPro" id="IPR011075">
    <property type="entry name" value="TetR_C"/>
</dbReference>
<proteinExistence type="predicted"/>
<evidence type="ECO:0000256" key="2">
    <source>
        <dbReference type="ARBA" id="ARBA00023125"/>
    </source>
</evidence>
<organism evidence="6 7">
    <name type="scientific">Vreelandella aquamarina</name>
    <dbReference type="NCBI Taxonomy" id="77097"/>
    <lineage>
        <taxon>Bacteria</taxon>
        <taxon>Pseudomonadati</taxon>
        <taxon>Pseudomonadota</taxon>
        <taxon>Gammaproteobacteria</taxon>
        <taxon>Oceanospirillales</taxon>
        <taxon>Halomonadaceae</taxon>
        <taxon>Vreelandella</taxon>
    </lineage>
</organism>
<evidence type="ECO:0000256" key="3">
    <source>
        <dbReference type="ARBA" id="ARBA00023163"/>
    </source>
</evidence>
<dbReference type="InterPro" id="IPR036271">
    <property type="entry name" value="Tet_transcr_reg_TetR-rel_C_sf"/>
</dbReference>
<keyword evidence="3" id="KW-0804">Transcription</keyword>
<dbReference type="SUPFAM" id="SSF48498">
    <property type="entry name" value="Tetracyclin repressor-like, C-terminal domain"/>
    <property type="match status" value="1"/>
</dbReference>
<evidence type="ECO:0000256" key="1">
    <source>
        <dbReference type="ARBA" id="ARBA00023015"/>
    </source>
</evidence>
<dbReference type="EMBL" id="FSQX01000001">
    <property type="protein sequence ID" value="SIN68717.1"/>
    <property type="molecule type" value="Genomic_DNA"/>
</dbReference>
<reference evidence="6 7" key="1">
    <citation type="submission" date="2016-11" db="EMBL/GenBank/DDBJ databases">
        <authorList>
            <person name="Jaros S."/>
            <person name="Januszkiewicz K."/>
            <person name="Wedrychowicz H."/>
        </authorList>
    </citation>
    <scope>NUCLEOTIDE SEQUENCE [LARGE SCALE GENOMIC DNA]</scope>
    <source>
        <strain evidence="6 7">ACAM 239</strain>
    </source>
</reference>
<dbReference type="SUPFAM" id="SSF46689">
    <property type="entry name" value="Homeodomain-like"/>
    <property type="match status" value="1"/>
</dbReference>
<dbReference type="Pfam" id="PF00440">
    <property type="entry name" value="TetR_N"/>
    <property type="match status" value="1"/>
</dbReference>
<evidence type="ECO:0000313" key="6">
    <source>
        <dbReference type="EMBL" id="SIN68717.1"/>
    </source>
</evidence>
<evidence type="ECO:0000259" key="5">
    <source>
        <dbReference type="PROSITE" id="PS50977"/>
    </source>
</evidence>
<dbReference type="PROSITE" id="PS50977">
    <property type="entry name" value="HTH_TETR_2"/>
    <property type="match status" value="1"/>
</dbReference>
<gene>
    <name evidence="6" type="ORF">SAMN05878438_2409</name>
</gene>
<dbReference type="PANTHER" id="PTHR47506:SF6">
    <property type="entry name" value="HTH-TYPE TRANSCRIPTIONAL REPRESSOR NEMR"/>
    <property type="match status" value="1"/>
</dbReference>
<sequence>MCKKCATRRDGAFLHQTLTQQVIAAIIHVKSHRLPGLYDVMKNTATRDKLIDSGAELIAQQGYNATGINAVLKTCGVPKGSFYHYFSSKEDFGLAVIERFADDYDASLAALLEDPALPPLERLRRYFATGRAHMLDCDHITGCLIGNLGQELSGQSDTFRDALNLVFQRWEKRFVACLSQAQADGTINAAIPPEALASFILSGWEGAILRAKTLKSLAPMEHFEAILFDQVLVPR</sequence>
<dbReference type="InterPro" id="IPR001647">
    <property type="entry name" value="HTH_TetR"/>
</dbReference>
<feature type="domain" description="HTH tetR-type" evidence="5">
    <location>
        <begin position="44"/>
        <end position="104"/>
    </location>
</feature>
<evidence type="ECO:0000313" key="7">
    <source>
        <dbReference type="Proteomes" id="UP000185024"/>
    </source>
</evidence>
<keyword evidence="1" id="KW-0805">Transcription regulation</keyword>
<dbReference type="Proteomes" id="UP000185024">
    <property type="component" value="Unassembled WGS sequence"/>
</dbReference>